<accession>A0A1Y1Y2C9</accession>
<reference evidence="1 2" key="1">
    <citation type="submission" date="2016-07" db="EMBL/GenBank/DDBJ databases">
        <title>Pervasive Adenine N6-methylation of Active Genes in Fungi.</title>
        <authorList>
            <consortium name="DOE Joint Genome Institute"/>
            <person name="Mondo S.J."/>
            <person name="Dannebaum R.O."/>
            <person name="Kuo R.C."/>
            <person name="Labutti K."/>
            <person name="Haridas S."/>
            <person name="Kuo A."/>
            <person name="Salamov A."/>
            <person name="Ahrendt S.R."/>
            <person name="Lipzen A."/>
            <person name="Sullivan W."/>
            <person name="Andreopoulos W.B."/>
            <person name="Clum A."/>
            <person name="Lindquist E."/>
            <person name="Daum C."/>
            <person name="Ramamoorthy G.K."/>
            <person name="Gryganskyi A."/>
            <person name="Culley D."/>
            <person name="Magnuson J.K."/>
            <person name="James T.Y."/>
            <person name="O'Malley M.A."/>
            <person name="Stajich J.E."/>
            <person name="Spatafora J.W."/>
            <person name="Visel A."/>
            <person name="Grigoriev I.V."/>
        </authorList>
    </citation>
    <scope>NUCLEOTIDE SEQUENCE [LARGE SCALE GENOMIC DNA]</scope>
    <source>
        <strain evidence="1 2">CBS 931.73</strain>
    </source>
</reference>
<evidence type="ECO:0000313" key="2">
    <source>
        <dbReference type="Proteomes" id="UP000193498"/>
    </source>
</evidence>
<name>A0A1Y1Y2C9_9FUNG</name>
<dbReference type="EMBL" id="MCFE01000307">
    <property type="protein sequence ID" value="ORX91774.1"/>
    <property type="molecule type" value="Genomic_DNA"/>
</dbReference>
<organism evidence="1 2">
    <name type="scientific">Basidiobolus meristosporus CBS 931.73</name>
    <dbReference type="NCBI Taxonomy" id="1314790"/>
    <lineage>
        <taxon>Eukaryota</taxon>
        <taxon>Fungi</taxon>
        <taxon>Fungi incertae sedis</taxon>
        <taxon>Zoopagomycota</taxon>
        <taxon>Entomophthoromycotina</taxon>
        <taxon>Basidiobolomycetes</taxon>
        <taxon>Basidiobolales</taxon>
        <taxon>Basidiobolaceae</taxon>
        <taxon>Basidiobolus</taxon>
    </lineage>
</organism>
<gene>
    <name evidence="1" type="ORF">K493DRAFT_303797</name>
</gene>
<proteinExistence type="predicted"/>
<protein>
    <submittedName>
        <fullName evidence="1">Uncharacterized protein</fullName>
    </submittedName>
</protein>
<dbReference type="InParanoid" id="A0A1Y1Y2C9"/>
<keyword evidence="2" id="KW-1185">Reference proteome</keyword>
<dbReference type="Proteomes" id="UP000193498">
    <property type="component" value="Unassembled WGS sequence"/>
</dbReference>
<sequence>MPPAVIAERLFVPPTTAKASSINTYGNCFEPMSETELAKILVSLSEATTPSTRKSKIVCLFLQRLARQLNVAPLEDILQATAAVSWITCRQLGRIFNHLPYPAERRFTATLFAQKIIDRYHRQQDLFSCLKCDTPTEKSLLHDIILQRR</sequence>
<dbReference type="AlphaFoldDB" id="A0A1Y1Y2C9"/>
<evidence type="ECO:0000313" key="1">
    <source>
        <dbReference type="EMBL" id="ORX91774.1"/>
    </source>
</evidence>
<comment type="caution">
    <text evidence="1">The sequence shown here is derived from an EMBL/GenBank/DDBJ whole genome shotgun (WGS) entry which is preliminary data.</text>
</comment>